<dbReference type="EMBL" id="AP024086">
    <property type="protein sequence ID" value="BCL62767.1"/>
    <property type="molecule type" value="Genomic_DNA"/>
</dbReference>
<accession>A0A8D5JNK3</accession>
<gene>
    <name evidence="1" type="ORF">DGMP_34600</name>
</gene>
<organism evidence="1 2">
    <name type="scientific">Desulfomarina profundi</name>
    <dbReference type="NCBI Taxonomy" id="2772557"/>
    <lineage>
        <taxon>Bacteria</taxon>
        <taxon>Pseudomonadati</taxon>
        <taxon>Thermodesulfobacteriota</taxon>
        <taxon>Desulfobulbia</taxon>
        <taxon>Desulfobulbales</taxon>
        <taxon>Desulfobulbaceae</taxon>
        <taxon>Desulfomarina</taxon>
    </lineage>
</organism>
<dbReference type="RefSeq" id="WP_228855089.1">
    <property type="nucleotide sequence ID" value="NZ_AP024086.1"/>
</dbReference>
<proteinExistence type="predicted"/>
<evidence type="ECO:0000313" key="2">
    <source>
        <dbReference type="Proteomes" id="UP000826725"/>
    </source>
</evidence>
<evidence type="ECO:0000313" key="1">
    <source>
        <dbReference type="EMBL" id="BCL62767.1"/>
    </source>
</evidence>
<protein>
    <recommendedName>
        <fullName evidence="3">Chemotaxis protein</fullName>
    </recommendedName>
</protein>
<reference evidence="1" key="1">
    <citation type="submission" date="2020-09" db="EMBL/GenBank/DDBJ databases">
        <title>Desulfogranum mesoprofundum gen. nov., sp. nov., a novel mesophilic, sulfate-reducing chemolithoautotroph isolated from a deep-sea hydrothermal vent chimney in the Suiyo Seamount.</title>
        <authorList>
            <person name="Hashimoto Y."/>
            <person name="Nakagawa S."/>
        </authorList>
    </citation>
    <scope>NUCLEOTIDE SEQUENCE</scope>
    <source>
        <strain evidence="1">KT2</strain>
    </source>
</reference>
<sequence length="202" mass="23465">MPLILKFRPVSLFFFLFLSTVLFTSTGIAEEKLTPLDLQIKTLAEKCRDELQHELDALLTSNKLTQAQLFDTFYIPIPNTSPQKYHTQYDKITDDIFRIILDKYLAADRHILFVVAVDRNGYLPTHNSKYSRPLTSDPDYNTKHNRTKRIFNDRTGLAAARNTKPYLLQKYSRDTGEMLADLSVPIKIRGKHWGALRIGYRR</sequence>
<dbReference type="KEGG" id="dbk:DGMP_34600"/>
<name>A0A8D5JNK3_9BACT</name>
<dbReference type="Proteomes" id="UP000826725">
    <property type="component" value="Chromosome"/>
</dbReference>
<evidence type="ECO:0008006" key="3">
    <source>
        <dbReference type="Google" id="ProtNLM"/>
    </source>
</evidence>
<keyword evidence="2" id="KW-1185">Reference proteome</keyword>
<dbReference type="AlphaFoldDB" id="A0A8D5JNK3"/>